<accession>A0A1E2VC57</accession>
<evidence type="ECO:0000313" key="2">
    <source>
        <dbReference type="Proteomes" id="UP000094291"/>
    </source>
</evidence>
<dbReference type="Proteomes" id="UP000094291">
    <property type="component" value="Unassembled WGS sequence"/>
</dbReference>
<dbReference type="EMBL" id="MDTQ01000001">
    <property type="protein sequence ID" value="ODC04544.1"/>
    <property type="molecule type" value="Genomic_DNA"/>
</dbReference>
<keyword evidence="2" id="KW-1185">Reference proteome</keyword>
<dbReference type="AlphaFoldDB" id="A0A1E2VC57"/>
<proteinExistence type="predicted"/>
<reference evidence="1 2" key="1">
    <citation type="submission" date="2016-08" db="EMBL/GenBank/DDBJ databases">
        <authorList>
            <person name="Seilhamer J.J."/>
        </authorList>
    </citation>
    <scope>NUCLEOTIDE SEQUENCE [LARGE SCALE GENOMIC DNA]</scope>
    <source>
        <strain evidence="1 2">PH27A</strain>
    </source>
</reference>
<comment type="caution">
    <text evidence="1">The sequence shown here is derived from an EMBL/GenBank/DDBJ whole genome shotgun (WGS) entry which is preliminary data.</text>
</comment>
<organism evidence="1 2">
    <name type="scientific">Terasakiispira papahanaumokuakeensis</name>
    <dbReference type="NCBI Taxonomy" id="197479"/>
    <lineage>
        <taxon>Bacteria</taxon>
        <taxon>Pseudomonadati</taxon>
        <taxon>Pseudomonadota</taxon>
        <taxon>Gammaproteobacteria</taxon>
        <taxon>Oceanospirillales</taxon>
        <taxon>Terasakiispira</taxon>
    </lineage>
</organism>
<name>A0A1E2VC57_9GAMM</name>
<sequence length="190" mass="21076">MPLVMVASLLMLWMLLPLWSQIIQATPVTVLQGRYQQLESAAQVVLTQGLHDIVWPYDQKAYEHRQHPAMRWLAAGDATGLGVVPGLEGVMPPCDGQRLTAQTWSGVDEAVTGCLQMLLLTHETQPWVLVSLRLEDQATGLTRYWQRIAYAEPLADPLQASSDASSSFARMRYHYQAACSSVAVRCAGWP</sequence>
<dbReference type="STRING" id="197479.BFW38_14415"/>
<gene>
    <name evidence="1" type="ORF">BFW38_14415</name>
</gene>
<protein>
    <submittedName>
        <fullName evidence="1">Uncharacterized protein</fullName>
    </submittedName>
</protein>
<evidence type="ECO:0000313" key="1">
    <source>
        <dbReference type="EMBL" id="ODC04544.1"/>
    </source>
</evidence>